<dbReference type="EMBL" id="JACHOT010000006">
    <property type="protein sequence ID" value="MBB4652404.1"/>
    <property type="molecule type" value="Genomic_DNA"/>
</dbReference>
<name>A0ABR6L6H9_9HYPH</name>
<gene>
    <name evidence="1" type="ORF">GGQ99_004180</name>
</gene>
<sequence length="259" mass="27002">MSRREFDDETLMAFADGELDAETTATIEAAMETDDDLVARVAAFIESRALAASALKPLIEEPVPEALTRSVQKMIDEARELATEPSAPQVATNNVVAFPPRDTRPVRSTWAVPLAASLAAVVFGAGGYLAGQAGAPASGNLAMTTIGDTAIVKALETAPSGTDVVAGDATLKLVSSFRDASGTLCREFELHRASRSAIVSIACRPEQGWDVRLAVAAQAAEEDYVPAGATEAVDSYLTTINAGAPLSEAEEKKALALPQ</sequence>
<dbReference type="Gene3D" id="1.10.10.1320">
    <property type="entry name" value="Anti-sigma factor, zinc-finger domain"/>
    <property type="match status" value="1"/>
</dbReference>
<evidence type="ECO:0000313" key="2">
    <source>
        <dbReference type="Proteomes" id="UP000539538"/>
    </source>
</evidence>
<evidence type="ECO:0000313" key="1">
    <source>
        <dbReference type="EMBL" id="MBB4652404.1"/>
    </source>
</evidence>
<keyword evidence="2" id="KW-1185">Reference proteome</keyword>
<accession>A0ABR6L6H9</accession>
<protein>
    <recommendedName>
        <fullName evidence="3">Anti-sigma factor</fullName>
    </recommendedName>
</protein>
<dbReference type="RefSeq" id="WP_183263985.1">
    <property type="nucleotide sequence ID" value="NZ_BAAAVZ010000009.1"/>
</dbReference>
<organism evidence="1 2">
    <name type="scientific">Aminobacter niigataensis</name>
    <dbReference type="NCBI Taxonomy" id="83265"/>
    <lineage>
        <taxon>Bacteria</taxon>
        <taxon>Pseudomonadati</taxon>
        <taxon>Pseudomonadota</taxon>
        <taxon>Alphaproteobacteria</taxon>
        <taxon>Hyphomicrobiales</taxon>
        <taxon>Phyllobacteriaceae</taxon>
        <taxon>Aminobacter</taxon>
    </lineage>
</organism>
<reference evidence="1 2" key="1">
    <citation type="submission" date="2020-08" db="EMBL/GenBank/DDBJ databases">
        <title>Genomic Encyclopedia of Type Strains, Phase IV (KMG-IV): sequencing the most valuable type-strain genomes for metagenomic binning, comparative biology and taxonomic classification.</title>
        <authorList>
            <person name="Goeker M."/>
        </authorList>
    </citation>
    <scope>NUCLEOTIDE SEQUENCE [LARGE SCALE GENOMIC DNA]</scope>
    <source>
        <strain evidence="1 2">DSM 7050</strain>
    </source>
</reference>
<comment type="caution">
    <text evidence="1">The sequence shown here is derived from an EMBL/GenBank/DDBJ whole genome shotgun (WGS) entry which is preliminary data.</text>
</comment>
<dbReference type="InterPro" id="IPR041916">
    <property type="entry name" value="Anti_sigma_zinc_sf"/>
</dbReference>
<proteinExistence type="predicted"/>
<dbReference type="Proteomes" id="UP000539538">
    <property type="component" value="Unassembled WGS sequence"/>
</dbReference>
<evidence type="ECO:0008006" key="3">
    <source>
        <dbReference type="Google" id="ProtNLM"/>
    </source>
</evidence>